<protein>
    <submittedName>
        <fullName evidence="1">Uncharacterized protein</fullName>
    </submittedName>
</protein>
<reference evidence="1 2" key="1">
    <citation type="submission" date="2019-05" db="EMBL/GenBank/DDBJ databases">
        <title>Emergence of the Ug99 lineage of the wheat stem rust pathogen through somatic hybridization.</title>
        <authorList>
            <person name="Li F."/>
            <person name="Upadhyaya N.M."/>
            <person name="Sperschneider J."/>
            <person name="Matny O."/>
            <person name="Nguyen-Phuc H."/>
            <person name="Mago R."/>
            <person name="Raley C."/>
            <person name="Miller M.E."/>
            <person name="Silverstein K.A.T."/>
            <person name="Henningsen E."/>
            <person name="Hirsch C.D."/>
            <person name="Visser B."/>
            <person name="Pretorius Z.A."/>
            <person name="Steffenson B.J."/>
            <person name="Schwessinger B."/>
            <person name="Dodds P.N."/>
            <person name="Figueroa M."/>
        </authorList>
    </citation>
    <scope>NUCLEOTIDE SEQUENCE [LARGE SCALE GENOMIC DNA]</scope>
    <source>
        <strain evidence="1">21-0</strain>
    </source>
</reference>
<gene>
    <name evidence="1" type="ORF">PGT21_002089</name>
</gene>
<dbReference type="AlphaFoldDB" id="A0A5B0Q1V5"/>
<comment type="caution">
    <text evidence="1">The sequence shown here is derived from an EMBL/GenBank/DDBJ whole genome shotgun (WGS) entry which is preliminary data.</text>
</comment>
<keyword evidence="2" id="KW-1185">Reference proteome</keyword>
<proteinExistence type="predicted"/>
<dbReference type="EMBL" id="VSWC01000029">
    <property type="protein sequence ID" value="KAA1107098.1"/>
    <property type="molecule type" value="Genomic_DNA"/>
</dbReference>
<accession>A0A5B0Q1V5</accession>
<dbReference type="Proteomes" id="UP000324748">
    <property type="component" value="Unassembled WGS sequence"/>
</dbReference>
<sequence length="79" mass="8261">MVTFHSISFFDSLSLVPSVKVDGRDEPCQYTSPIASCPKVIVPSPNKWPADGNGGSQLSDLIGSVGFDSSMMCAGPLPS</sequence>
<name>A0A5B0Q1V5_PUCGR</name>
<organism evidence="1 2">
    <name type="scientific">Puccinia graminis f. sp. tritici</name>
    <dbReference type="NCBI Taxonomy" id="56615"/>
    <lineage>
        <taxon>Eukaryota</taxon>
        <taxon>Fungi</taxon>
        <taxon>Dikarya</taxon>
        <taxon>Basidiomycota</taxon>
        <taxon>Pucciniomycotina</taxon>
        <taxon>Pucciniomycetes</taxon>
        <taxon>Pucciniales</taxon>
        <taxon>Pucciniaceae</taxon>
        <taxon>Puccinia</taxon>
    </lineage>
</organism>
<evidence type="ECO:0000313" key="1">
    <source>
        <dbReference type="EMBL" id="KAA1107098.1"/>
    </source>
</evidence>
<evidence type="ECO:0000313" key="2">
    <source>
        <dbReference type="Proteomes" id="UP000324748"/>
    </source>
</evidence>